<dbReference type="InterPro" id="IPR013766">
    <property type="entry name" value="Thioredoxin_domain"/>
</dbReference>
<protein>
    <recommendedName>
        <fullName evidence="3">Thioredoxin domain-containing protein</fullName>
    </recommendedName>
</protein>
<sequence length="195" mass="20854">MRAALATVAVAALGAAALWWGTDQGGALTSEAARRLDIAATPRRLPDVTLHDQTGAEMALSEYRGAPLVLEFVYATCPDICLTLGTAFEQLDATLPADARLVSISFDPNDDTERLGWFADRHRAAPPRWRVAYVADARGRDALLDRAGVVVIPDGLGGFVHNAGLYLVDADGRLTAVFDPEDTEGLRARLIGNAR</sequence>
<evidence type="ECO:0000313" key="5">
    <source>
        <dbReference type="Proteomes" id="UP001144205"/>
    </source>
</evidence>
<name>A0ABQ5LS17_9RHOB</name>
<dbReference type="SUPFAM" id="SSF52833">
    <property type="entry name" value="Thioredoxin-like"/>
    <property type="match status" value="1"/>
</dbReference>
<dbReference type="RefSeq" id="WP_281841735.1">
    <property type="nucleotide sequence ID" value="NZ_BROH01000003.1"/>
</dbReference>
<keyword evidence="2" id="KW-0186">Copper</keyword>
<comment type="caution">
    <text evidence="4">The sequence shown here is derived from an EMBL/GenBank/DDBJ whole genome shotgun (WGS) entry which is preliminary data.</text>
</comment>
<dbReference type="Pfam" id="PF02630">
    <property type="entry name" value="SCO1-SenC"/>
    <property type="match status" value="1"/>
</dbReference>
<dbReference type="PANTHER" id="PTHR12151:SF25">
    <property type="entry name" value="LINALOOL DEHYDRATASE_ISOMERASE DOMAIN-CONTAINING PROTEIN"/>
    <property type="match status" value="1"/>
</dbReference>
<evidence type="ECO:0000256" key="2">
    <source>
        <dbReference type="ARBA" id="ARBA00023008"/>
    </source>
</evidence>
<organism evidence="4 5">
    <name type="scientific">Sinisalibacter aestuarii</name>
    <dbReference type="NCBI Taxonomy" id="2949426"/>
    <lineage>
        <taxon>Bacteria</taxon>
        <taxon>Pseudomonadati</taxon>
        <taxon>Pseudomonadota</taxon>
        <taxon>Alphaproteobacteria</taxon>
        <taxon>Rhodobacterales</taxon>
        <taxon>Roseobacteraceae</taxon>
        <taxon>Sinisalibacter</taxon>
    </lineage>
</organism>
<accession>A0ABQ5LS17</accession>
<evidence type="ECO:0000256" key="1">
    <source>
        <dbReference type="ARBA" id="ARBA00010996"/>
    </source>
</evidence>
<dbReference type="EMBL" id="BROH01000003">
    <property type="protein sequence ID" value="GKY87758.1"/>
    <property type="molecule type" value="Genomic_DNA"/>
</dbReference>
<dbReference type="PROSITE" id="PS51352">
    <property type="entry name" value="THIOREDOXIN_2"/>
    <property type="match status" value="1"/>
</dbReference>
<dbReference type="CDD" id="cd02968">
    <property type="entry name" value="SCO"/>
    <property type="match status" value="1"/>
</dbReference>
<evidence type="ECO:0000313" key="4">
    <source>
        <dbReference type="EMBL" id="GKY87758.1"/>
    </source>
</evidence>
<comment type="similarity">
    <text evidence="1">Belongs to the SCO1/2 family.</text>
</comment>
<evidence type="ECO:0000259" key="3">
    <source>
        <dbReference type="PROSITE" id="PS51352"/>
    </source>
</evidence>
<reference evidence="4" key="1">
    <citation type="journal article" date="2023" name="Int. J. Syst. Evol. Microbiol.">
        <title>Sinisalibacter aestuarii sp. nov., isolated from estuarine sediment of the Arakawa River.</title>
        <authorList>
            <person name="Arafat S.T."/>
            <person name="Hirano S."/>
            <person name="Sato A."/>
            <person name="Takeuchi K."/>
            <person name="Yasuda T."/>
            <person name="Terahara T."/>
            <person name="Hamada M."/>
            <person name="Kobayashi T."/>
        </authorList>
    </citation>
    <scope>NUCLEOTIDE SEQUENCE</scope>
    <source>
        <strain evidence="4">B-399</strain>
    </source>
</reference>
<gene>
    <name evidence="4" type="ORF">STA1M1_16270</name>
</gene>
<proteinExistence type="inferred from homology"/>
<dbReference type="Proteomes" id="UP001144205">
    <property type="component" value="Unassembled WGS sequence"/>
</dbReference>
<dbReference type="InterPro" id="IPR003782">
    <property type="entry name" value="SCO1/SenC"/>
</dbReference>
<dbReference type="Gene3D" id="3.40.30.10">
    <property type="entry name" value="Glutaredoxin"/>
    <property type="match status" value="1"/>
</dbReference>
<dbReference type="PANTHER" id="PTHR12151">
    <property type="entry name" value="ELECTRON TRANSPORT PROTIN SCO1/SENC FAMILY MEMBER"/>
    <property type="match status" value="1"/>
</dbReference>
<keyword evidence="5" id="KW-1185">Reference proteome</keyword>
<dbReference type="InterPro" id="IPR036249">
    <property type="entry name" value="Thioredoxin-like_sf"/>
</dbReference>
<feature type="domain" description="Thioredoxin" evidence="3">
    <location>
        <begin position="39"/>
        <end position="195"/>
    </location>
</feature>